<feature type="compositionally biased region" description="Pro residues" evidence="6">
    <location>
        <begin position="1"/>
        <end position="12"/>
    </location>
</feature>
<dbReference type="EMBL" id="CP000542">
    <property type="protein sequence ID" value="ABM59410.1"/>
    <property type="molecule type" value="Genomic_DNA"/>
</dbReference>
<evidence type="ECO:0000256" key="1">
    <source>
        <dbReference type="ARBA" id="ARBA00004167"/>
    </source>
</evidence>
<dbReference type="STRING" id="391735.Veis_3695"/>
<feature type="compositionally biased region" description="Pro residues" evidence="6">
    <location>
        <begin position="24"/>
        <end position="36"/>
    </location>
</feature>
<sequence length="425" mass="45407">MQQTPHLPPPGSNPLDMDEDIARPPAPPQVPPPGRQPNPRAELPADDGHEALQRGMPSRHLKTWAVAIFGTVVIIALLWPRQPHPGGGSKVATIPNQDIADELARRVPAAPEMRVDEPKAPPAPVAKTPEQRDDAAERMALILASPMRADVELRNHSAGLQPLRGSGAAGPPDDSTLLRDMLARQGEAMRSLGEEGAAQGQGKGQGQGLHDDFLKESRERKIAPALGMEPARAAHTLYEGTLIRTVLTRSLRTDLPGRVTAKVMSDVFDSVTMDTLVIPRGSEVSCTYQSGLLVGQEVVLAACDRLRLPNGKSFSLTGTPAGDLQGASGLPADVNNHFWKMFKTSFMLGAASLLLPKDERQISIDTTHGASQTGGSIIGSALHDTIGQVLSRNTKIAPTGHVEIGTPFTLTIARDVEMEPYQGRE</sequence>
<dbReference type="OrthoDB" id="9766860at2"/>
<keyword evidence="3" id="KW-0812">Transmembrane</keyword>
<feature type="region of interest" description="Disordered" evidence="6">
    <location>
        <begin position="189"/>
        <end position="210"/>
    </location>
</feature>
<comment type="similarity">
    <text evidence="2">Belongs to the TrbI/VirB10 family.</text>
</comment>
<evidence type="ECO:0000256" key="5">
    <source>
        <dbReference type="ARBA" id="ARBA00023136"/>
    </source>
</evidence>
<dbReference type="Gene3D" id="2.40.128.260">
    <property type="entry name" value="Type IV secretion system, VirB10/TraB/TrbI"/>
    <property type="match status" value="1"/>
</dbReference>
<dbReference type="AlphaFoldDB" id="A1WP53"/>
<evidence type="ECO:0000256" key="2">
    <source>
        <dbReference type="ARBA" id="ARBA00010265"/>
    </source>
</evidence>
<gene>
    <name evidence="7" type="ordered locus">Veis_3695</name>
</gene>
<dbReference type="Pfam" id="PF03743">
    <property type="entry name" value="TrbI"/>
    <property type="match status" value="1"/>
</dbReference>
<protein>
    <submittedName>
        <fullName evidence="7">Conjugation TrbI family protein</fullName>
    </submittedName>
</protein>
<dbReference type="GO" id="GO:0016020">
    <property type="term" value="C:membrane"/>
    <property type="evidence" value="ECO:0007669"/>
    <property type="project" value="UniProtKB-SubCell"/>
</dbReference>
<dbReference type="Proteomes" id="UP000000374">
    <property type="component" value="Chromosome"/>
</dbReference>
<keyword evidence="4" id="KW-1133">Transmembrane helix</keyword>
<reference evidence="8" key="1">
    <citation type="submission" date="2006-12" db="EMBL/GenBank/DDBJ databases">
        <title>Complete sequence of chromosome 1 of Verminephrobacter eiseniae EF01-2.</title>
        <authorList>
            <person name="Copeland A."/>
            <person name="Lucas S."/>
            <person name="Lapidus A."/>
            <person name="Barry K."/>
            <person name="Detter J.C."/>
            <person name="Glavina del Rio T."/>
            <person name="Dalin E."/>
            <person name="Tice H."/>
            <person name="Pitluck S."/>
            <person name="Chertkov O."/>
            <person name="Brettin T."/>
            <person name="Bruce D."/>
            <person name="Han C."/>
            <person name="Tapia R."/>
            <person name="Gilna P."/>
            <person name="Schmutz J."/>
            <person name="Larimer F."/>
            <person name="Land M."/>
            <person name="Hauser L."/>
            <person name="Kyrpides N."/>
            <person name="Kim E."/>
            <person name="Stahl D."/>
            <person name="Richardson P."/>
        </authorList>
    </citation>
    <scope>NUCLEOTIDE SEQUENCE [LARGE SCALE GENOMIC DNA]</scope>
    <source>
        <strain evidence="8">EF01-2</strain>
    </source>
</reference>
<dbReference type="CDD" id="cd16429">
    <property type="entry name" value="VirB10"/>
    <property type="match status" value="1"/>
</dbReference>
<dbReference type="KEGG" id="vei:Veis_3695"/>
<name>A1WP53_VEREI</name>
<evidence type="ECO:0000313" key="8">
    <source>
        <dbReference type="Proteomes" id="UP000000374"/>
    </source>
</evidence>
<evidence type="ECO:0000256" key="4">
    <source>
        <dbReference type="ARBA" id="ARBA00022989"/>
    </source>
</evidence>
<dbReference type="eggNOG" id="COG2948">
    <property type="taxonomic scope" value="Bacteria"/>
</dbReference>
<feature type="region of interest" description="Disordered" evidence="6">
    <location>
        <begin position="110"/>
        <end position="132"/>
    </location>
</feature>
<evidence type="ECO:0000313" key="7">
    <source>
        <dbReference type="EMBL" id="ABM59410.1"/>
    </source>
</evidence>
<evidence type="ECO:0000256" key="6">
    <source>
        <dbReference type="SAM" id="MobiDB-lite"/>
    </source>
</evidence>
<keyword evidence="5" id="KW-0472">Membrane</keyword>
<comment type="subcellular location">
    <subcellularLocation>
        <location evidence="1">Membrane</location>
        <topology evidence="1">Single-pass membrane protein</topology>
    </subcellularLocation>
</comment>
<dbReference type="InterPro" id="IPR042217">
    <property type="entry name" value="T4SS_VirB10/TrbI"/>
</dbReference>
<dbReference type="InterPro" id="IPR005498">
    <property type="entry name" value="T4SS_VirB10/TraB/TrbI"/>
</dbReference>
<keyword evidence="8" id="KW-1185">Reference proteome</keyword>
<feature type="region of interest" description="Disordered" evidence="6">
    <location>
        <begin position="1"/>
        <end position="52"/>
    </location>
</feature>
<organism evidence="7 8">
    <name type="scientific">Verminephrobacter eiseniae (strain EF01-2)</name>
    <dbReference type="NCBI Taxonomy" id="391735"/>
    <lineage>
        <taxon>Bacteria</taxon>
        <taxon>Pseudomonadati</taxon>
        <taxon>Pseudomonadota</taxon>
        <taxon>Betaproteobacteria</taxon>
        <taxon>Burkholderiales</taxon>
        <taxon>Comamonadaceae</taxon>
        <taxon>Verminephrobacter</taxon>
    </lineage>
</organism>
<proteinExistence type="inferred from homology"/>
<evidence type="ECO:0000256" key="3">
    <source>
        <dbReference type="ARBA" id="ARBA00022692"/>
    </source>
</evidence>
<accession>A1WP53</accession>
<dbReference type="HOGENOM" id="CLU_634397_0_0_4"/>